<dbReference type="PANTHER" id="PTHR33307">
    <property type="entry name" value="ALPHA-RHAMNOSIDASE (EUROFUNG)"/>
    <property type="match status" value="1"/>
</dbReference>
<evidence type="ECO:0000256" key="1">
    <source>
        <dbReference type="ARBA" id="ARBA00001445"/>
    </source>
</evidence>
<dbReference type="Gene3D" id="2.60.120.260">
    <property type="entry name" value="Galactose-binding domain-like"/>
    <property type="match status" value="2"/>
</dbReference>
<dbReference type="InParanoid" id="A0A1X7UU14"/>
<accession>A0A1X7UU14</accession>
<name>A0A1X7UU14_AMPQE</name>
<protein>
    <recommendedName>
        <fullName evidence="2">alpha-L-rhamnosidase</fullName>
        <ecNumber evidence="2">3.2.1.40</ecNumber>
    </recommendedName>
</protein>
<dbReference type="STRING" id="400682.A0A1X7UU14"/>
<sequence>MQKMSNIMSILLLSLLAAQVYANAGPLPPFNLQCERNLVGLGDKEMKSLGNRHHFATENPNPLLSWSISHSERGEVQTGFKVIVSKKADFSNIIWEGRPEAGKEGEQEIRYDGPPLVGGDVYLWKVTWWDSKGASVTSKEIGHFMAVTLTDEDWSNAKWIAPPKMTTAPTYVKEVSTDNKPVSKATLYISGLGFFRAYINGADLNRRADPPIALNPGWTNYEMRAAYMAFDITQLMTTSQNEIKIALGEGWRNISQFPPHDSFPKTDSSPYVLRLILTIILKDTSSTKMAIYSDGSWDVQTSSIQDNSIYNGEFYDATTTPTVIGKAVETTGPSGVMYLPSMPYIAEVESDKPVSITPDPHSSDDHSKQVIDFGLNAAGVIRINVADVPKGQSFTMNHAEILTHPPYGPKDGSLYYDNLRDAHPLDYYTSSGSEKTFQPVFTYHGFRYALVSGFPRKLMTDDLSKIHIHTYLKPNSNFSTSSQILNNIQLNVIRGQLSNLMSVPTDCDQRNERLGWMGDAGLSADGMALNFHMESFFPHRTMLMRDEQMNGSVPDVVPFYHGGGRPSDPSWGAAYPQTVWVLWKYYGDTSTAKAYYEGLLEYINFVESQVPSQGIAKLAGRYGDWVPPPPSKKINNNYPSAFSFMQNIQQVAEMADALGDTANATKLKALFSKHADEFNKAFYSNYQYLDDMQISYALPFVLGIVPEADKDKVAANFIHKITDTDKSHVTSGIVGVKALLPALSQLKQHDLAVTMASQIDYPSWGYMIHNTDEPATTIWELWNANTAGPGMNSRNHHMFSSVSSWLQTDMIGLKQRKDSIGFKAIELHPAQSLDIAKASIQLEHPKPIHYSWHRQGGLQCGKTAEEKTSLTKGLSISCGEGTITKISFASFGNPEGTCGYHRIGSCHYPQSNKIVEHYCLNKTECTIPTGAAHWYSDGDLCPDIPVKWLTVAVVCTTSEEIPTYSYSSLTVNANIPIGSTAKLHVPAYGLSNMKIYDANELIYTDNRLLSSTGGIETVQWNSIRNTLEVSLVSGYYELRVKGSPSQETKRITSSSNATLSCSKGRRITNIDWVSYGNPTVDGDDGSLSLGSCHSGASRYIIESKCLGKERCYLSSLEQSFGFISCSKLVEEMKIAVQYSCNNHT</sequence>
<dbReference type="InterPro" id="IPR008902">
    <property type="entry name" value="Rhamnosid_concanavalin"/>
</dbReference>
<dbReference type="Pfam" id="PF17389">
    <property type="entry name" value="Bac_rhamnosid6H"/>
    <property type="match status" value="1"/>
</dbReference>
<dbReference type="PANTHER" id="PTHR33307:SF6">
    <property type="entry name" value="ALPHA-RHAMNOSIDASE (EUROFUNG)-RELATED"/>
    <property type="match status" value="1"/>
</dbReference>
<feature type="domain" description="SUEL-type lectin" evidence="4">
    <location>
        <begin position="1051"/>
        <end position="1141"/>
    </location>
</feature>
<dbReference type="InterPro" id="IPR000922">
    <property type="entry name" value="Lectin_gal-bd_dom"/>
</dbReference>
<dbReference type="PROSITE" id="PS50228">
    <property type="entry name" value="SUEL_LECTIN"/>
    <property type="match status" value="2"/>
</dbReference>
<feature type="signal peptide" evidence="3">
    <location>
        <begin position="1"/>
        <end position="22"/>
    </location>
</feature>
<comment type="catalytic activity">
    <reaction evidence="1">
        <text>Hydrolysis of terminal non-reducing alpha-L-rhamnose residues in alpha-L-rhamnosides.</text>
        <dbReference type="EC" id="3.2.1.40"/>
    </reaction>
</comment>
<feature type="chain" id="PRO_5012214418" description="alpha-L-rhamnosidase" evidence="3">
    <location>
        <begin position="23"/>
        <end position="1144"/>
    </location>
</feature>
<dbReference type="SUPFAM" id="SSF48208">
    <property type="entry name" value="Six-hairpin glycosidases"/>
    <property type="match status" value="1"/>
</dbReference>
<dbReference type="CDD" id="cd22842">
    <property type="entry name" value="Gal_Rha_Lectin_BGal"/>
    <property type="match status" value="2"/>
</dbReference>
<dbReference type="AlphaFoldDB" id="A0A1X7UU14"/>
<dbReference type="Gene3D" id="1.50.10.10">
    <property type="match status" value="1"/>
</dbReference>
<feature type="domain" description="SUEL-type lectin" evidence="4">
    <location>
        <begin position="874"/>
        <end position="956"/>
    </location>
</feature>
<dbReference type="GO" id="GO:0030246">
    <property type="term" value="F:carbohydrate binding"/>
    <property type="evidence" value="ECO:0007669"/>
    <property type="project" value="InterPro"/>
</dbReference>
<evidence type="ECO:0000313" key="5">
    <source>
        <dbReference type="EnsemblMetazoa" id="Aqu2.1.31480_001"/>
    </source>
</evidence>
<dbReference type="GO" id="GO:0030596">
    <property type="term" value="F:alpha-L-rhamnosidase activity"/>
    <property type="evidence" value="ECO:0007669"/>
    <property type="project" value="UniProtKB-EC"/>
</dbReference>
<dbReference type="EnsemblMetazoa" id="Aqu2.1.31480_001">
    <property type="protein sequence ID" value="Aqu2.1.31480_001"/>
    <property type="gene ID" value="Aqu2.1.31480"/>
</dbReference>
<dbReference type="InterPro" id="IPR013737">
    <property type="entry name" value="Bac_rhamnosid_N"/>
</dbReference>
<dbReference type="InterPro" id="IPR043159">
    <property type="entry name" value="Lectin_gal-bd_sf"/>
</dbReference>
<reference evidence="5" key="1">
    <citation type="submission" date="2017-05" db="UniProtKB">
        <authorList>
            <consortium name="EnsemblMetazoa"/>
        </authorList>
    </citation>
    <scope>IDENTIFICATION</scope>
</reference>
<dbReference type="Pfam" id="PF05592">
    <property type="entry name" value="Bac_rhamnosid"/>
    <property type="match status" value="1"/>
</dbReference>
<dbReference type="GO" id="GO:0005975">
    <property type="term" value="P:carbohydrate metabolic process"/>
    <property type="evidence" value="ECO:0007669"/>
    <property type="project" value="InterPro"/>
</dbReference>
<evidence type="ECO:0000256" key="2">
    <source>
        <dbReference type="ARBA" id="ARBA00012652"/>
    </source>
</evidence>
<dbReference type="Pfam" id="PF25788">
    <property type="entry name" value="Ig_Rha78A_N"/>
    <property type="match status" value="1"/>
</dbReference>
<dbReference type="Gene3D" id="2.60.120.740">
    <property type="match status" value="2"/>
</dbReference>
<dbReference type="EC" id="3.2.1.40" evidence="2"/>
<dbReference type="Pfam" id="PF08531">
    <property type="entry name" value="Bac_rhamnosid_N"/>
    <property type="match status" value="1"/>
</dbReference>
<organism evidence="5">
    <name type="scientific">Amphimedon queenslandica</name>
    <name type="common">Sponge</name>
    <dbReference type="NCBI Taxonomy" id="400682"/>
    <lineage>
        <taxon>Eukaryota</taxon>
        <taxon>Metazoa</taxon>
        <taxon>Porifera</taxon>
        <taxon>Demospongiae</taxon>
        <taxon>Heteroscleromorpha</taxon>
        <taxon>Haplosclerida</taxon>
        <taxon>Niphatidae</taxon>
        <taxon>Amphimedon</taxon>
    </lineage>
</organism>
<dbReference type="Pfam" id="PF02140">
    <property type="entry name" value="SUEL_Lectin"/>
    <property type="match status" value="2"/>
</dbReference>
<evidence type="ECO:0000256" key="3">
    <source>
        <dbReference type="SAM" id="SignalP"/>
    </source>
</evidence>
<dbReference type="InterPro" id="IPR012341">
    <property type="entry name" value="6hp_glycosidase-like_sf"/>
</dbReference>
<proteinExistence type="predicted"/>
<dbReference type="InterPro" id="IPR008928">
    <property type="entry name" value="6-hairpin_glycosidase_sf"/>
</dbReference>
<dbReference type="eggNOG" id="KOG0496">
    <property type="taxonomic scope" value="Eukaryota"/>
</dbReference>
<keyword evidence="3" id="KW-0732">Signal</keyword>
<evidence type="ECO:0000259" key="4">
    <source>
        <dbReference type="PROSITE" id="PS50228"/>
    </source>
</evidence>
<dbReference type="InterPro" id="IPR035396">
    <property type="entry name" value="Bac_rhamnosid6H"/>
</dbReference>
<dbReference type="InterPro" id="IPR016007">
    <property type="entry name" value="Alpha_rhamnosid"/>
</dbReference>